<proteinExistence type="predicted"/>
<sequence>MTTNTETTSAHNLNVSQSLAPDVTMSIKTKHLPEPSDAHDPRPSSAYAFCFAGAGYDHGLDHQRERYPFLPCARLRSSQLDDDSMPISITDPARFDTGQSYLWIGMAIHPRVSESIMNSGRERCSDDGWIRDISHRRIEKKRHREFPVIATMRGPKDALFMYALTEEQGVPTFTQRIGLEGKPIRPEGVFFFTKYRDEGDWIKDPAQRRKTWYAKIREEIYATTGTRHCTTFRDMDAEDERGSDEDMEDSDEDEDDSEADSKNSEDDDTNSYDTSNKDLGNVESGAAHDELMYLVRPEPATISHDANDEQSNVMVLDSIHPVTSTRSQDDHVMGDPRPAAESNTVHSAPASVPICQSQSKASDRWTPATTHSAATLPSTTLAEHQRAYPDHRLEVSHSAATRPASVGTCVVSTESAREDQRDIEVHGTTSTNVSISLRDCVGALRILIWTAKRSSGQDPTLPFAGSACLAKFEDIVNNMDVLRKIKTADALPALVRSFAGVLSVELEMAELRKGAQGGYLSANDAFVFRIREVMEGLEVVTG</sequence>
<dbReference type="OrthoDB" id="3930133at2759"/>
<comment type="caution">
    <text evidence="2">The sequence shown here is derived from an EMBL/GenBank/DDBJ whole genome shotgun (WGS) entry which is preliminary data.</text>
</comment>
<protein>
    <submittedName>
        <fullName evidence="2">Uncharacterized protein</fullName>
    </submittedName>
</protein>
<dbReference type="InParanoid" id="A0A2K1QZ81"/>
<dbReference type="EMBL" id="NKHZ01000025">
    <property type="protein sequence ID" value="PNS20351.1"/>
    <property type="molecule type" value="Genomic_DNA"/>
</dbReference>
<keyword evidence="3" id="KW-1185">Reference proteome</keyword>
<feature type="region of interest" description="Disordered" evidence="1">
    <location>
        <begin position="231"/>
        <end position="282"/>
    </location>
</feature>
<gene>
    <name evidence="2" type="ORF">CAC42_5801</name>
</gene>
<name>A0A2K1QZ81_9PEZI</name>
<evidence type="ECO:0000313" key="3">
    <source>
        <dbReference type="Proteomes" id="UP000243797"/>
    </source>
</evidence>
<reference evidence="2 3" key="1">
    <citation type="submission" date="2017-06" db="EMBL/GenBank/DDBJ databases">
        <title>Draft genome sequence of a variant of Elsinoe murrayae.</title>
        <authorList>
            <person name="Cheng Q."/>
        </authorList>
    </citation>
    <scope>NUCLEOTIDE SEQUENCE [LARGE SCALE GENOMIC DNA]</scope>
    <source>
        <strain evidence="2 3">CQ-2017a</strain>
    </source>
</reference>
<feature type="region of interest" description="Disordered" evidence="1">
    <location>
        <begin position="323"/>
        <end position="367"/>
    </location>
</feature>
<dbReference type="Proteomes" id="UP000243797">
    <property type="component" value="Unassembled WGS sequence"/>
</dbReference>
<feature type="compositionally biased region" description="Acidic residues" evidence="1">
    <location>
        <begin position="236"/>
        <end position="258"/>
    </location>
</feature>
<accession>A0A2K1QZ81</accession>
<evidence type="ECO:0000313" key="2">
    <source>
        <dbReference type="EMBL" id="PNS20351.1"/>
    </source>
</evidence>
<organism evidence="2 3">
    <name type="scientific">Sphaceloma murrayae</name>
    <dbReference type="NCBI Taxonomy" id="2082308"/>
    <lineage>
        <taxon>Eukaryota</taxon>
        <taxon>Fungi</taxon>
        <taxon>Dikarya</taxon>
        <taxon>Ascomycota</taxon>
        <taxon>Pezizomycotina</taxon>
        <taxon>Dothideomycetes</taxon>
        <taxon>Dothideomycetidae</taxon>
        <taxon>Myriangiales</taxon>
        <taxon>Elsinoaceae</taxon>
        <taxon>Sphaceloma</taxon>
    </lineage>
</organism>
<dbReference type="AlphaFoldDB" id="A0A2K1QZ81"/>
<evidence type="ECO:0000256" key="1">
    <source>
        <dbReference type="SAM" id="MobiDB-lite"/>
    </source>
</evidence>